<dbReference type="RefSeq" id="WP_014558062.1">
    <property type="nucleotide sequence ID" value="NZ_DSFH01000017.1"/>
</dbReference>
<dbReference type="EMBL" id="DSFH01000017">
    <property type="protein sequence ID" value="HEW63595.1"/>
    <property type="molecule type" value="Genomic_DNA"/>
</dbReference>
<proteinExistence type="predicted"/>
<reference evidence="3" key="2">
    <citation type="submission" date="2020-10" db="EMBL/GenBank/DDBJ databases">
        <title>Fervidococcus fontis strain 3639Fd - the first crenarchaeon capable of growth on lipids.</title>
        <authorList>
            <person name="Kochetkova T.V."/>
            <person name="Elcheninov A.G."/>
            <person name="Toschakov S.V."/>
            <person name="Kublanov I.V."/>
        </authorList>
    </citation>
    <scope>NUCLEOTIDE SEQUENCE</scope>
    <source>
        <strain evidence="3">3639Fd</strain>
    </source>
</reference>
<organism evidence="2">
    <name type="scientific">Fervidicoccus fontis</name>
    <dbReference type="NCBI Taxonomy" id="683846"/>
    <lineage>
        <taxon>Archaea</taxon>
        <taxon>Thermoproteota</taxon>
        <taxon>Thermoprotei</taxon>
        <taxon>Fervidicoccales</taxon>
        <taxon>Fervidicoccaceae</taxon>
        <taxon>Fervidicoccus</taxon>
    </lineage>
</organism>
<evidence type="ECO:0000313" key="3">
    <source>
        <dbReference type="EMBL" id="MBE9391529.1"/>
    </source>
</evidence>
<sequence length="227" mass="25962">MSKSNENGEWVCSCPICRRIVYPLLKKKKKVKEKVEKEPTQNEKNSIDSLKEVVDALKESVAELKATIGDLSNPLFSLSSEAKQKEAKEVEKSTEKQVQMPKEEIRENKEEVEEVKTPVKRREPVLFKETVKMLKILYSLSEKMPGDMIDDYISLMKEIGISEEKTLDVIRLLNQIVQKGIKSNISLQDQLLSIYILSKAMGFSEPEIEEEVAQILIDYIKKGDKQG</sequence>
<evidence type="ECO:0000313" key="2">
    <source>
        <dbReference type="EMBL" id="HEW63595.1"/>
    </source>
</evidence>
<keyword evidence="1" id="KW-0175">Coiled coil</keyword>
<dbReference type="EMBL" id="JADEZV010000003">
    <property type="protein sequence ID" value="MBE9391529.1"/>
    <property type="molecule type" value="Genomic_DNA"/>
</dbReference>
<dbReference type="OMA" id="ICRRIVY"/>
<gene>
    <name evidence="2" type="ORF">ENO39_00840</name>
    <name evidence="3" type="ORF">IOK49_05530</name>
</gene>
<dbReference type="AlphaFoldDB" id="A0A7C2Z9T6"/>
<protein>
    <submittedName>
        <fullName evidence="2">Uncharacterized protein</fullName>
    </submittedName>
</protein>
<feature type="coiled-coil region" evidence="1">
    <location>
        <begin position="40"/>
        <end position="67"/>
    </location>
</feature>
<dbReference type="Proteomes" id="UP000886076">
    <property type="component" value="Unassembled WGS sequence"/>
</dbReference>
<evidence type="ECO:0000256" key="1">
    <source>
        <dbReference type="SAM" id="Coils"/>
    </source>
</evidence>
<dbReference type="GeneID" id="12450012"/>
<dbReference type="Proteomes" id="UP000652307">
    <property type="component" value="Unassembled WGS sequence"/>
</dbReference>
<accession>A0A7C2Z9T6</accession>
<name>A0A7C2Z9T6_9CREN</name>
<reference evidence="2" key="1">
    <citation type="journal article" date="2020" name="mSystems">
        <title>Genome- and Community-Level Interaction Insights into Carbon Utilization and Element Cycling Functions of Hydrothermarchaeota in Hydrothermal Sediment.</title>
        <authorList>
            <person name="Zhou Z."/>
            <person name="Liu Y."/>
            <person name="Xu W."/>
            <person name="Pan J."/>
            <person name="Luo Z.H."/>
            <person name="Li M."/>
        </authorList>
    </citation>
    <scope>NUCLEOTIDE SEQUENCE [LARGE SCALE GENOMIC DNA]</scope>
    <source>
        <strain evidence="2">SpSt-1261</strain>
    </source>
</reference>
<comment type="caution">
    <text evidence="2">The sequence shown here is derived from an EMBL/GenBank/DDBJ whole genome shotgun (WGS) entry which is preliminary data.</text>
</comment>